<reference evidence="1 2" key="1">
    <citation type="submission" date="2018-09" db="EMBL/GenBank/DDBJ databases">
        <title>Bacillus saliacetes sp. nov., isolated from Thai shrimp paste (Ka-pi).</title>
        <authorList>
            <person name="Daroonpunt R."/>
            <person name="Tanasupawat S."/>
            <person name="Yiamsombut S."/>
        </authorList>
    </citation>
    <scope>NUCLEOTIDE SEQUENCE [LARGE SCALE GENOMIC DNA]</scope>
    <source>
        <strain evidence="1 2">SKP7-4</strain>
    </source>
</reference>
<keyword evidence="2" id="KW-1185">Reference proteome</keyword>
<dbReference type="EMBL" id="QXIR01000040">
    <property type="protein sequence ID" value="RIW28773.1"/>
    <property type="molecule type" value="Genomic_DNA"/>
</dbReference>
<protein>
    <submittedName>
        <fullName evidence="1">DUF2935 domain-containing protein</fullName>
    </submittedName>
</protein>
<proteinExistence type="predicted"/>
<sequence length="275" mass="32179">MKMPEQPISLWEEHQFWLNMLQDHAYFARDYLSPAETKYVSEADMFIRSFEAVLQQLYSIPRNAAHSSKEMIELAGFAYQTAGKYYLFEGNLLNLRLRNEININLTPTYFNGTLNENAEYLRILQYYMQGQEAPPLSLVDLLSLWLEDQLGHAALLVRVVDGIEFDIIRQAEGLKLKFSQYIVKNNAIKGYLRFLPPNSPIQIRFAHEVAESVVAFNNLMSYTLEKYNEKSLVNQSTRRFLFHHFPEACYFMKKMSFYAPNLHYPPCQITYPPGR</sequence>
<name>A0A3A1QP03_9BACI</name>
<evidence type="ECO:0000313" key="1">
    <source>
        <dbReference type="EMBL" id="RIW28773.1"/>
    </source>
</evidence>
<dbReference type="OrthoDB" id="1633927at2"/>
<dbReference type="Pfam" id="PF11155">
    <property type="entry name" value="DUF2935"/>
    <property type="match status" value="2"/>
</dbReference>
<dbReference type="Gene3D" id="1.20.1260.120">
    <property type="entry name" value="Protein of unknown function DUF2935"/>
    <property type="match status" value="1"/>
</dbReference>
<dbReference type="AlphaFoldDB" id="A0A3A1QP03"/>
<comment type="caution">
    <text evidence="1">The sequence shown here is derived from an EMBL/GenBank/DDBJ whole genome shotgun (WGS) entry which is preliminary data.</text>
</comment>
<evidence type="ECO:0000313" key="2">
    <source>
        <dbReference type="Proteomes" id="UP000265801"/>
    </source>
</evidence>
<dbReference type="Proteomes" id="UP000265801">
    <property type="component" value="Unassembled WGS sequence"/>
</dbReference>
<dbReference type="InterPro" id="IPR021328">
    <property type="entry name" value="CotB-like"/>
</dbReference>
<organism evidence="1 2">
    <name type="scientific">Bacillus salacetis</name>
    <dbReference type="NCBI Taxonomy" id="2315464"/>
    <lineage>
        <taxon>Bacteria</taxon>
        <taxon>Bacillati</taxon>
        <taxon>Bacillota</taxon>
        <taxon>Bacilli</taxon>
        <taxon>Bacillales</taxon>
        <taxon>Bacillaceae</taxon>
        <taxon>Bacillus</taxon>
    </lineage>
</organism>
<gene>
    <name evidence="1" type="ORF">D3H55_20975</name>
</gene>
<accession>A0A3A1QP03</accession>
<dbReference type="SUPFAM" id="SSF158430">
    <property type="entry name" value="Bacillus cereus metalloprotein-like"/>
    <property type="match status" value="2"/>
</dbReference>